<dbReference type="Proteomes" id="UP000784294">
    <property type="component" value="Unassembled WGS sequence"/>
</dbReference>
<evidence type="ECO:0000313" key="2">
    <source>
        <dbReference type="Proteomes" id="UP000784294"/>
    </source>
</evidence>
<organism evidence="1 2">
    <name type="scientific">Protopolystoma xenopodis</name>
    <dbReference type="NCBI Taxonomy" id="117903"/>
    <lineage>
        <taxon>Eukaryota</taxon>
        <taxon>Metazoa</taxon>
        <taxon>Spiralia</taxon>
        <taxon>Lophotrochozoa</taxon>
        <taxon>Platyhelminthes</taxon>
        <taxon>Monogenea</taxon>
        <taxon>Polyopisthocotylea</taxon>
        <taxon>Polystomatidea</taxon>
        <taxon>Polystomatidae</taxon>
        <taxon>Protopolystoma</taxon>
    </lineage>
</organism>
<dbReference type="AlphaFoldDB" id="A0A448WI26"/>
<accession>A0A448WI26</accession>
<dbReference type="EMBL" id="CAAALY010014361">
    <property type="protein sequence ID" value="VEL12294.1"/>
    <property type="molecule type" value="Genomic_DNA"/>
</dbReference>
<gene>
    <name evidence="1" type="ORF">PXEA_LOCUS5734</name>
</gene>
<reference evidence="1" key="1">
    <citation type="submission" date="2018-11" db="EMBL/GenBank/DDBJ databases">
        <authorList>
            <consortium name="Pathogen Informatics"/>
        </authorList>
    </citation>
    <scope>NUCLEOTIDE SEQUENCE</scope>
</reference>
<proteinExistence type="predicted"/>
<protein>
    <submittedName>
        <fullName evidence="1">Uncharacterized protein</fullName>
    </submittedName>
</protein>
<keyword evidence="2" id="KW-1185">Reference proteome</keyword>
<sequence>MHDQFEWDRERGTFSDVASASSVSFATLSTTLQLVKETSGADPLTKHVLNNCCIIPPALGYSHFLYPPIMPSLLQFYRAYLDVVSCAPLSAVHENPPHSALRFPPPLYPCSGNVDQSLPYCYAVLLP</sequence>
<comment type="caution">
    <text evidence="1">The sequence shown here is derived from an EMBL/GenBank/DDBJ whole genome shotgun (WGS) entry which is preliminary data.</text>
</comment>
<evidence type="ECO:0000313" key="1">
    <source>
        <dbReference type="EMBL" id="VEL12294.1"/>
    </source>
</evidence>
<name>A0A448WI26_9PLAT</name>